<dbReference type="PROSITE" id="PS51257">
    <property type="entry name" value="PROKAR_LIPOPROTEIN"/>
    <property type="match status" value="1"/>
</dbReference>
<dbReference type="PROSITE" id="PS00138">
    <property type="entry name" value="SUBTILASE_SER"/>
    <property type="match status" value="1"/>
</dbReference>
<feature type="active site" description="Charge relay system" evidence="5 6">
    <location>
        <position position="160"/>
    </location>
</feature>
<evidence type="ECO:0000256" key="1">
    <source>
        <dbReference type="ARBA" id="ARBA00011073"/>
    </source>
</evidence>
<reference evidence="9 10" key="1">
    <citation type="submission" date="2018-06" db="EMBL/GenBank/DDBJ databases">
        <title>Genomic Encyclopedia of Archaeal and Bacterial Type Strains, Phase II (KMG-II): from individual species to whole genera.</title>
        <authorList>
            <person name="Goeker M."/>
        </authorList>
    </citation>
    <scope>NUCLEOTIDE SEQUENCE [LARGE SCALE GENOMIC DNA]</scope>
    <source>
        <strain evidence="9 10">ATCC BAA-1881</strain>
    </source>
</reference>
<dbReference type="InterPro" id="IPR000209">
    <property type="entry name" value="Peptidase_S8/S53_dom"/>
</dbReference>
<dbReference type="OrthoDB" id="9798386at2"/>
<dbReference type="InterPro" id="IPR023828">
    <property type="entry name" value="Peptidase_S8_Ser-AS"/>
</dbReference>
<dbReference type="GO" id="GO:0006508">
    <property type="term" value="P:proteolysis"/>
    <property type="evidence" value="ECO:0007669"/>
    <property type="project" value="UniProtKB-KW"/>
</dbReference>
<dbReference type="GO" id="GO:0004252">
    <property type="term" value="F:serine-type endopeptidase activity"/>
    <property type="evidence" value="ECO:0007669"/>
    <property type="project" value="UniProtKB-UniRule"/>
</dbReference>
<comment type="similarity">
    <text evidence="1 6 7">Belongs to the peptidase S8 family.</text>
</comment>
<feature type="domain" description="Peptidase S8/S53" evidence="8">
    <location>
        <begin position="152"/>
        <end position="502"/>
    </location>
</feature>
<dbReference type="PRINTS" id="PR00723">
    <property type="entry name" value="SUBTILISIN"/>
</dbReference>
<evidence type="ECO:0000259" key="8">
    <source>
        <dbReference type="Pfam" id="PF00082"/>
    </source>
</evidence>
<dbReference type="InterPro" id="IPR036852">
    <property type="entry name" value="Peptidase_S8/S53_dom_sf"/>
</dbReference>
<gene>
    <name evidence="9" type="ORF">EI42_02791</name>
</gene>
<dbReference type="AlphaFoldDB" id="A0A326U8H5"/>
<dbReference type="InterPro" id="IPR015500">
    <property type="entry name" value="Peptidase_S8_subtilisin-rel"/>
</dbReference>
<dbReference type="PROSITE" id="PS00136">
    <property type="entry name" value="SUBTILASE_ASP"/>
    <property type="match status" value="1"/>
</dbReference>
<sequence length="545" mass="58284">MQSKYYRTLLPLALLLAACLFLSSPLLDVQGIGPAKNYILVFQPQQQTLPQTVISRGHTVVYDLSAAGVMVVRTHIPDDLIHIPGIISVAPDRPHITIPAKPTKPLTSGLLHPLQVSSKAEGCASNEAVCPQQWDLERIHVPQAWEKTRGSRKVRVAVLDSGLTSTHEALGDNYDKEASKSFVEPTNCAQDSDVNSLEDFNGHGTWTALHIAGKNTSRMSGIAPETTLINLRVLNACGIGTDSWILAALMHAHKVGAQIVSMSLGGFVCADGVVKESYYCRTEKDARDGASTWKAYNQTISYLLQHGTLVVASAGNEHVQLDQNGRVMGKSSVGFGAEKNDPSNNLYGLREIPAGIPGVLTVSATNRITQAAQAGETRHGQYGQGLRDQLAYYSNYGARIDVSAPGGSRNYNVPRFDCISTRCDGLTPSSSGGDDHTGVFGAFGIDEKGQLCSNCYSYLQGTSMAAPTVSGVAALVLARHPGMSVQELTKLLKRSVTPFLDKNATPPAASNSKSPYYNYTIDYDAAPISNHLMGTGIIDAARAVS</sequence>
<dbReference type="Gene3D" id="3.40.50.200">
    <property type="entry name" value="Peptidase S8/S53 domain"/>
    <property type="match status" value="1"/>
</dbReference>
<evidence type="ECO:0000256" key="7">
    <source>
        <dbReference type="RuleBase" id="RU003355"/>
    </source>
</evidence>
<evidence type="ECO:0000313" key="10">
    <source>
        <dbReference type="Proteomes" id="UP000248806"/>
    </source>
</evidence>
<feature type="active site" description="Charge relay system" evidence="5 6">
    <location>
        <position position="463"/>
    </location>
</feature>
<keyword evidence="10" id="KW-1185">Reference proteome</keyword>
<dbReference type="Proteomes" id="UP000248806">
    <property type="component" value="Unassembled WGS sequence"/>
</dbReference>
<protein>
    <submittedName>
        <fullName evidence="9">Subtilase family protein</fullName>
    </submittedName>
</protein>
<evidence type="ECO:0000313" key="9">
    <source>
        <dbReference type="EMBL" id="PZW29495.1"/>
    </source>
</evidence>
<proteinExistence type="inferred from homology"/>
<organism evidence="9 10">
    <name type="scientific">Thermosporothrix hazakensis</name>
    <dbReference type="NCBI Taxonomy" id="644383"/>
    <lineage>
        <taxon>Bacteria</taxon>
        <taxon>Bacillati</taxon>
        <taxon>Chloroflexota</taxon>
        <taxon>Ktedonobacteria</taxon>
        <taxon>Ktedonobacterales</taxon>
        <taxon>Thermosporotrichaceae</taxon>
        <taxon>Thermosporothrix</taxon>
    </lineage>
</organism>
<evidence type="ECO:0000256" key="6">
    <source>
        <dbReference type="PROSITE-ProRule" id="PRU01240"/>
    </source>
</evidence>
<comment type="caution">
    <text evidence="9">The sequence shown here is derived from an EMBL/GenBank/DDBJ whole genome shotgun (WGS) entry which is preliminary data.</text>
</comment>
<dbReference type="PROSITE" id="PS51892">
    <property type="entry name" value="SUBTILASE"/>
    <property type="match status" value="1"/>
</dbReference>
<dbReference type="SUPFAM" id="SSF52743">
    <property type="entry name" value="Subtilisin-like"/>
    <property type="match status" value="1"/>
</dbReference>
<keyword evidence="2 6" id="KW-0645">Protease</keyword>
<accession>A0A326U8H5</accession>
<dbReference type="InterPro" id="IPR023827">
    <property type="entry name" value="Peptidase_S8_Asp-AS"/>
</dbReference>
<evidence type="ECO:0000256" key="2">
    <source>
        <dbReference type="ARBA" id="ARBA00022670"/>
    </source>
</evidence>
<keyword evidence="4 6" id="KW-0720">Serine protease</keyword>
<name>A0A326U8H5_THEHA</name>
<keyword evidence="3 6" id="KW-0378">Hydrolase</keyword>
<dbReference type="PANTHER" id="PTHR43806">
    <property type="entry name" value="PEPTIDASE S8"/>
    <property type="match status" value="1"/>
</dbReference>
<evidence type="ECO:0000256" key="3">
    <source>
        <dbReference type="ARBA" id="ARBA00022801"/>
    </source>
</evidence>
<evidence type="ECO:0000256" key="4">
    <source>
        <dbReference type="ARBA" id="ARBA00022825"/>
    </source>
</evidence>
<feature type="active site" description="Charge relay system" evidence="5 6">
    <location>
        <position position="203"/>
    </location>
</feature>
<dbReference type="InterPro" id="IPR050131">
    <property type="entry name" value="Peptidase_S8_subtilisin-like"/>
</dbReference>
<dbReference type="RefSeq" id="WP_111322927.1">
    <property type="nucleotide sequence ID" value="NZ_BIFX01000001.1"/>
</dbReference>
<dbReference type="EMBL" id="QKUF01000008">
    <property type="protein sequence ID" value="PZW29495.1"/>
    <property type="molecule type" value="Genomic_DNA"/>
</dbReference>
<evidence type="ECO:0000256" key="5">
    <source>
        <dbReference type="PIRSR" id="PIRSR615500-1"/>
    </source>
</evidence>
<dbReference type="Pfam" id="PF00082">
    <property type="entry name" value="Peptidase_S8"/>
    <property type="match status" value="1"/>
</dbReference>
<dbReference type="PANTHER" id="PTHR43806:SF11">
    <property type="entry name" value="CEREVISIN-RELATED"/>
    <property type="match status" value="1"/>
</dbReference>